<accession>A0A9N9NPN7</accession>
<protein>
    <submittedName>
        <fullName evidence="1">9493_t:CDS:1</fullName>
    </submittedName>
</protein>
<feature type="non-terminal residue" evidence="1">
    <location>
        <position position="62"/>
    </location>
</feature>
<evidence type="ECO:0000313" key="2">
    <source>
        <dbReference type="Proteomes" id="UP000789396"/>
    </source>
</evidence>
<dbReference type="OrthoDB" id="2435337at2759"/>
<name>A0A9N9NPN7_9GLOM</name>
<dbReference type="Proteomes" id="UP000789396">
    <property type="component" value="Unassembled WGS sequence"/>
</dbReference>
<dbReference type="AlphaFoldDB" id="A0A9N9NPN7"/>
<gene>
    <name evidence="1" type="ORF">RFULGI_LOCUS13320</name>
</gene>
<reference evidence="1" key="1">
    <citation type="submission" date="2021-06" db="EMBL/GenBank/DDBJ databases">
        <authorList>
            <person name="Kallberg Y."/>
            <person name="Tangrot J."/>
            <person name="Rosling A."/>
        </authorList>
    </citation>
    <scope>NUCLEOTIDE SEQUENCE</scope>
    <source>
        <strain evidence="1">IN212</strain>
    </source>
</reference>
<proteinExistence type="predicted"/>
<comment type="caution">
    <text evidence="1">The sequence shown here is derived from an EMBL/GenBank/DDBJ whole genome shotgun (WGS) entry which is preliminary data.</text>
</comment>
<sequence>LLSENELLKKKLKERFNSQQDRIEAIIDIAKKERNNLYEDITNLMEDHNRFHLDSLLNYSPS</sequence>
<evidence type="ECO:0000313" key="1">
    <source>
        <dbReference type="EMBL" id="CAG8747146.1"/>
    </source>
</evidence>
<feature type="non-terminal residue" evidence="1">
    <location>
        <position position="1"/>
    </location>
</feature>
<dbReference type="EMBL" id="CAJVPZ010034601">
    <property type="protein sequence ID" value="CAG8747146.1"/>
    <property type="molecule type" value="Genomic_DNA"/>
</dbReference>
<keyword evidence="2" id="KW-1185">Reference proteome</keyword>
<organism evidence="1 2">
    <name type="scientific">Racocetra fulgida</name>
    <dbReference type="NCBI Taxonomy" id="60492"/>
    <lineage>
        <taxon>Eukaryota</taxon>
        <taxon>Fungi</taxon>
        <taxon>Fungi incertae sedis</taxon>
        <taxon>Mucoromycota</taxon>
        <taxon>Glomeromycotina</taxon>
        <taxon>Glomeromycetes</taxon>
        <taxon>Diversisporales</taxon>
        <taxon>Gigasporaceae</taxon>
        <taxon>Racocetra</taxon>
    </lineage>
</organism>